<feature type="domain" description="Peptidase M16 C-terminal" evidence="3">
    <location>
        <begin position="189"/>
        <end position="363"/>
    </location>
</feature>
<evidence type="ECO:0000256" key="1">
    <source>
        <dbReference type="ARBA" id="ARBA00007261"/>
    </source>
</evidence>
<dbReference type="PANTHER" id="PTHR11851:SF49">
    <property type="entry name" value="MITOCHONDRIAL-PROCESSING PEPTIDASE SUBUNIT ALPHA"/>
    <property type="match status" value="1"/>
</dbReference>
<dbReference type="GO" id="GO:0004222">
    <property type="term" value="F:metalloendopeptidase activity"/>
    <property type="evidence" value="ECO:0007669"/>
    <property type="project" value="InterPro"/>
</dbReference>
<dbReference type="InterPro" id="IPR001431">
    <property type="entry name" value="Pept_M16_Zn_BS"/>
</dbReference>
<dbReference type="Pfam" id="PF00675">
    <property type="entry name" value="Peptidase_M16"/>
    <property type="match status" value="1"/>
</dbReference>
<proteinExistence type="inferred from homology"/>
<dbReference type="Pfam" id="PF05193">
    <property type="entry name" value="Peptidase_M16_C"/>
    <property type="match status" value="1"/>
</dbReference>
<dbReference type="InterPro" id="IPR007863">
    <property type="entry name" value="Peptidase_M16_C"/>
</dbReference>
<organism evidence="4">
    <name type="scientific">freshwater metagenome</name>
    <dbReference type="NCBI Taxonomy" id="449393"/>
    <lineage>
        <taxon>unclassified sequences</taxon>
        <taxon>metagenomes</taxon>
        <taxon>ecological metagenomes</taxon>
    </lineage>
</organism>
<dbReference type="InterPro" id="IPR011765">
    <property type="entry name" value="Pept_M16_N"/>
</dbReference>
<reference evidence="4" key="1">
    <citation type="submission" date="2020-05" db="EMBL/GenBank/DDBJ databases">
        <authorList>
            <person name="Chiriac C."/>
            <person name="Salcher M."/>
            <person name="Ghai R."/>
            <person name="Kavagutti S V."/>
        </authorList>
    </citation>
    <scope>NUCLEOTIDE SEQUENCE</scope>
</reference>
<gene>
    <name evidence="4" type="ORF">UFOPK3364_01035</name>
</gene>
<feature type="domain" description="Peptidase M16 N-terminal" evidence="2">
    <location>
        <begin position="33"/>
        <end position="180"/>
    </location>
</feature>
<dbReference type="PROSITE" id="PS00143">
    <property type="entry name" value="INSULINASE"/>
    <property type="match status" value="1"/>
</dbReference>
<accession>A0A6J7E4Z3</accession>
<dbReference type="PANTHER" id="PTHR11851">
    <property type="entry name" value="METALLOPROTEASE"/>
    <property type="match status" value="1"/>
</dbReference>
<evidence type="ECO:0000313" key="4">
    <source>
        <dbReference type="EMBL" id="CAB4876345.1"/>
    </source>
</evidence>
<protein>
    <submittedName>
        <fullName evidence="4">Unannotated protein</fullName>
    </submittedName>
</protein>
<dbReference type="InterPro" id="IPR011249">
    <property type="entry name" value="Metalloenz_LuxS/M16"/>
</dbReference>
<dbReference type="EMBL" id="CAFBLO010000124">
    <property type="protein sequence ID" value="CAB4876345.1"/>
    <property type="molecule type" value="Genomic_DNA"/>
</dbReference>
<dbReference type="Gene3D" id="3.30.830.10">
    <property type="entry name" value="Metalloenzyme, LuxS/M16 peptidase-like"/>
    <property type="match status" value="2"/>
</dbReference>
<comment type="similarity">
    <text evidence="1">Belongs to the peptidase M16 family.</text>
</comment>
<sequence length="438" mass="47267">MAHIELPLTEPFISFTSTGDCEVRRTVHSSGLRVLTERVPGSRSVTIGFWIGAGSRDEDAGHHGSTHFLEHLLFKGTSTRGAFEISETFDAMGAFHNALTAKENTCYLARVRSKDLATAVRVLGDQVSNSLLRPDDFEMERTVILEELAMAADDPDDVCAEQFFTAVFGDSPLARPIGGTVDDIEGALRDSVVEHYADRYQPRDLIVTAAGDVSHDDLVAMVLESLVGWTLDDGAPEARRPQAEVAIADRRDVLVTNRPLEQVVVMMGIPGVVASDTRRNDLNVLTSILGGGSSSRLFQEIREKRGLAYSVDAFPVMYSDAGAVGIAAGCAPHAVAEVAQLMRDGLESMTSVTDAEMNRARGQILGSSTLSLESMDSRMNRLARSEFLGEYRDLDEAERLLAAVSSDSVTALAHTLIAEPMSISAVGDISPDTFAFLT</sequence>
<dbReference type="InterPro" id="IPR050361">
    <property type="entry name" value="MPP/UQCRC_Complex"/>
</dbReference>
<dbReference type="SUPFAM" id="SSF63411">
    <property type="entry name" value="LuxS/MPP-like metallohydrolase"/>
    <property type="match status" value="2"/>
</dbReference>
<evidence type="ECO:0000259" key="3">
    <source>
        <dbReference type="Pfam" id="PF05193"/>
    </source>
</evidence>
<dbReference type="AlphaFoldDB" id="A0A6J7E4Z3"/>
<name>A0A6J7E4Z3_9ZZZZ</name>
<dbReference type="GO" id="GO:0006508">
    <property type="term" value="P:proteolysis"/>
    <property type="evidence" value="ECO:0007669"/>
    <property type="project" value="InterPro"/>
</dbReference>
<dbReference type="GO" id="GO:0046872">
    <property type="term" value="F:metal ion binding"/>
    <property type="evidence" value="ECO:0007669"/>
    <property type="project" value="InterPro"/>
</dbReference>
<evidence type="ECO:0000259" key="2">
    <source>
        <dbReference type="Pfam" id="PF00675"/>
    </source>
</evidence>